<keyword evidence="12" id="KW-0472">Membrane</keyword>
<keyword evidence="5 10" id="KW-0547">Nucleotide-binding</keyword>
<proteinExistence type="predicted"/>
<dbReference type="EC" id="2.7.11.1" evidence="1"/>
<keyword evidence="12" id="KW-0812">Transmembrane</keyword>
<feature type="region of interest" description="Disordered" evidence="11">
    <location>
        <begin position="337"/>
        <end position="399"/>
    </location>
</feature>
<dbReference type="InterPro" id="IPR005543">
    <property type="entry name" value="PASTA_dom"/>
</dbReference>
<dbReference type="Pfam" id="PF00069">
    <property type="entry name" value="Pkinase"/>
    <property type="match status" value="1"/>
</dbReference>
<evidence type="ECO:0000313" key="15">
    <source>
        <dbReference type="EMBL" id="GGC78625.1"/>
    </source>
</evidence>
<dbReference type="RefSeq" id="WP_188664863.1">
    <property type="nucleotide sequence ID" value="NZ_BMJI01000001.1"/>
</dbReference>
<feature type="region of interest" description="Disordered" evidence="11">
    <location>
        <begin position="645"/>
        <end position="708"/>
    </location>
</feature>
<evidence type="ECO:0000256" key="3">
    <source>
        <dbReference type="ARBA" id="ARBA00022679"/>
    </source>
</evidence>
<dbReference type="Gene3D" id="3.30.10.20">
    <property type="match status" value="3"/>
</dbReference>
<feature type="compositionally biased region" description="Low complexity" evidence="11">
    <location>
        <begin position="349"/>
        <end position="366"/>
    </location>
</feature>
<evidence type="ECO:0000259" key="14">
    <source>
        <dbReference type="PROSITE" id="PS51178"/>
    </source>
</evidence>
<protein>
    <recommendedName>
        <fullName evidence="1">non-specific serine/threonine protein kinase</fullName>
        <ecNumber evidence="1">2.7.11.1</ecNumber>
    </recommendedName>
</protein>
<dbReference type="PROSITE" id="PS00108">
    <property type="entry name" value="PROTEIN_KINASE_ST"/>
    <property type="match status" value="1"/>
</dbReference>
<comment type="catalytic activity">
    <reaction evidence="8">
        <text>L-threonyl-[protein] + ATP = O-phospho-L-threonyl-[protein] + ADP + H(+)</text>
        <dbReference type="Rhea" id="RHEA:46608"/>
        <dbReference type="Rhea" id="RHEA-COMP:11060"/>
        <dbReference type="Rhea" id="RHEA-COMP:11605"/>
        <dbReference type="ChEBI" id="CHEBI:15378"/>
        <dbReference type="ChEBI" id="CHEBI:30013"/>
        <dbReference type="ChEBI" id="CHEBI:30616"/>
        <dbReference type="ChEBI" id="CHEBI:61977"/>
        <dbReference type="ChEBI" id="CHEBI:456216"/>
        <dbReference type="EC" id="2.7.11.1"/>
    </reaction>
</comment>
<keyword evidence="2" id="KW-0723">Serine/threonine-protein kinase</keyword>
<accession>A0ABQ1NJ92</accession>
<dbReference type="SMART" id="SM00220">
    <property type="entry name" value="S_TKc"/>
    <property type="match status" value="1"/>
</dbReference>
<dbReference type="InterPro" id="IPR008271">
    <property type="entry name" value="Ser/Thr_kinase_AS"/>
</dbReference>
<evidence type="ECO:0000256" key="5">
    <source>
        <dbReference type="ARBA" id="ARBA00022741"/>
    </source>
</evidence>
<dbReference type="CDD" id="cd14014">
    <property type="entry name" value="STKc_PknB_like"/>
    <property type="match status" value="1"/>
</dbReference>
<dbReference type="PROSITE" id="PS51178">
    <property type="entry name" value="PASTA"/>
    <property type="match status" value="3"/>
</dbReference>
<dbReference type="Gene3D" id="3.30.200.20">
    <property type="entry name" value="Phosphorylase Kinase, domain 1"/>
    <property type="match status" value="1"/>
</dbReference>
<keyword evidence="7 10" id="KW-0067">ATP-binding</keyword>
<dbReference type="NCBIfam" id="NF033483">
    <property type="entry name" value="PknB_PASTA_kin"/>
    <property type="match status" value="1"/>
</dbReference>
<feature type="region of interest" description="Disordered" evidence="11">
    <location>
        <begin position="292"/>
        <end position="321"/>
    </location>
</feature>
<keyword evidence="12" id="KW-1133">Transmembrane helix</keyword>
<dbReference type="Pfam" id="PF03793">
    <property type="entry name" value="PASTA"/>
    <property type="match status" value="3"/>
</dbReference>
<evidence type="ECO:0000256" key="10">
    <source>
        <dbReference type="PROSITE-ProRule" id="PRU10141"/>
    </source>
</evidence>
<reference evidence="16" key="1">
    <citation type="journal article" date="2019" name="Int. J. Syst. Evol. Microbiol.">
        <title>The Global Catalogue of Microorganisms (GCM) 10K type strain sequencing project: providing services to taxonomists for standard genome sequencing and annotation.</title>
        <authorList>
            <consortium name="The Broad Institute Genomics Platform"/>
            <consortium name="The Broad Institute Genome Sequencing Center for Infectious Disease"/>
            <person name="Wu L."/>
            <person name="Ma J."/>
        </authorList>
    </citation>
    <scope>NUCLEOTIDE SEQUENCE [LARGE SCALE GENOMIC DNA]</scope>
    <source>
        <strain evidence="16">CGMCC 1.15480</strain>
    </source>
</reference>
<dbReference type="PANTHER" id="PTHR43289:SF6">
    <property type="entry name" value="SERINE_THREONINE-PROTEIN KINASE NEKL-3"/>
    <property type="match status" value="1"/>
</dbReference>
<keyword evidence="3" id="KW-0808">Transferase</keyword>
<keyword evidence="4" id="KW-0677">Repeat</keyword>
<dbReference type="PROSITE" id="PS50011">
    <property type="entry name" value="PROTEIN_KINASE_DOM"/>
    <property type="match status" value="1"/>
</dbReference>
<evidence type="ECO:0000256" key="1">
    <source>
        <dbReference type="ARBA" id="ARBA00012513"/>
    </source>
</evidence>
<name>A0ABQ1NJ92_9MICC</name>
<evidence type="ECO:0000256" key="7">
    <source>
        <dbReference type="ARBA" id="ARBA00022840"/>
    </source>
</evidence>
<dbReference type="EMBL" id="BMJI01000001">
    <property type="protein sequence ID" value="GGC78625.1"/>
    <property type="molecule type" value="Genomic_DNA"/>
</dbReference>
<dbReference type="CDD" id="cd06577">
    <property type="entry name" value="PASTA_pknB"/>
    <property type="match status" value="3"/>
</dbReference>
<sequence>MSEARLLNDRYRVDGLIGRGGMADVHAGHDTRLGRPVAIKLLRSDLARDPSFQSRFRREAQAVAALNHPNIVGVFDTGEELIVDAAGRSVEAPFIVMEYITGHTLRQLITDRRLRTDDALVHADGVLAALQYSHDAGIVHRDIKPANVMVTDEGTVKVMDFGIARAMEDSAATLTQTQAVLGTAAYLSPEQARGEKVDARSDLYSAACLVYEMLTGRPPFRGESAVSVAYQHVRELPPAPSSVNPEVSPALDSVLMHGLEKDRQDRFQDAAEFREALRDAARGIVYEPLVSGVDEDTAQMPPSSVTGSPRRSGGEAGRTARGAGLIGGAAAFAAAEASDPPAIEEPGRARTAGASRARTRSPSPATVALPRADPVDAAGNDEAEDTTGEPLVLPVGTDDDLHPDTRARRRAWLITGIIALVLVLGAVAVYFTNVLIARSAPPETVTVPAVANMSQADASSALFNANLQIRVDHATSTTVKNGDAISTDPRTGAQVSPRTVVTLLISRGPATVTLPAGLAGRPADEVRDELRQLGLDPSRTNTTNSATVGEGALIGTVPALGTKVPAGSRVDLVVSTGKVTMPQLVGLTEAQARAKLAAADVALPVTVRAAENSVVKPGTVTAQSAPANGNVDQGSTVTITIAKAPKETASPSPSPSDSAGPGPGAPGSPSPEPTSSSPSRASSTSNDGGRGTGRSEAPGQQKKTAGRG</sequence>
<keyword evidence="16" id="KW-1185">Reference proteome</keyword>
<evidence type="ECO:0000256" key="9">
    <source>
        <dbReference type="ARBA" id="ARBA00048679"/>
    </source>
</evidence>
<dbReference type="Proteomes" id="UP000597761">
    <property type="component" value="Unassembled WGS sequence"/>
</dbReference>
<feature type="domain" description="Protein kinase" evidence="13">
    <location>
        <begin position="11"/>
        <end position="290"/>
    </location>
</feature>
<dbReference type="PANTHER" id="PTHR43289">
    <property type="entry name" value="MITOGEN-ACTIVATED PROTEIN KINASE KINASE KINASE 20-RELATED"/>
    <property type="match status" value="1"/>
</dbReference>
<organism evidence="15 16">
    <name type="scientific">Tersicoccus solisilvae</name>
    <dbReference type="NCBI Taxonomy" id="1882339"/>
    <lineage>
        <taxon>Bacteria</taxon>
        <taxon>Bacillati</taxon>
        <taxon>Actinomycetota</taxon>
        <taxon>Actinomycetes</taxon>
        <taxon>Micrococcales</taxon>
        <taxon>Micrococcaceae</taxon>
        <taxon>Tersicoccus</taxon>
    </lineage>
</organism>
<comment type="caution">
    <text evidence="15">The sequence shown here is derived from an EMBL/GenBank/DDBJ whole genome shotgun (WGS) entry which is preliminary data.</text>
</comment>
<feature type="compositionally biased region" description="Low complexity" evidence="11">
    <location>
        <begin position="648"/>
        <end position="660"/>
    </location>
</feature>
<evidence type="ECO:0000256" key="6">
    <source>
        <dbReference type="ARBA" id="ARBA00022777"/>
    </source>
</evidence>
<feature type="domain" description="PASTA" evidence="14">
    <location>
        <begin position="508"/>
        <end position="574"/>
    </location>
</feature>
<evidence type="ECO:0000256" key="4">
    <source>
        <dbReference type="ARBA" id="ARBA00022737"/>
    </source>
</evidence>
<dbReference type="InterPro" id="IPR000719">
    <property type="entry name" value="Prot_kinase_dom"/>
</dbReference>
<feature type="binding site" evidence="10">
    <location>
        <position position="40"/>
    </location>
    <ligand>
        <name>ATP</name>
        <dbReference type="ChEBI" id="CHEBI:30616"/>
    </ligand>
</feature>
<feature type="compositionally biased region" description="Polar residues" evidence="11">
    <location>
        <begin position="300"/>
        <end position="309"/>
    </location>
</feature>
<feature type="domain" description="PASTA" evidence="14">
    <location>
        <begin position="575"/>
        <end position="643"/>
    </location>
</feature>
<comment type="catalytic activity">
    <reaction evidence="9">
        <text>L-seryl-[protein] + ATP = O-phospho-L-seryl-[protein] + ADP + H(+)</text>
        <dbReference type="Rhea" id="RHEA:17989"/>
        <dbReference type="Rhea" id="RHEA-COMP:9863"/>
        <dbReference type="Rhea" id="RHEA-COMP:11604"/>
        <dbReference type="ChEBI" id="CHEBI:15378"/>
        <dbReference type="ChEBI" id="CHEBI:29999"/>
        <dbReference type="ChEBI" id="CHEBI:30616"/>
        <dbReference type="ChEBI" id="CHEBI:83421"/>
        <dbReference type="ChEBI" id="CHEBI:456216"/>
        <dbReference type="EC" id="2.7.11.1"/>
    </reaction>
</comment>
<keyword evidence="6" id="KW-0418">Kinase</keyword>
<dbReference type="SUPFAM" id="SSF56112">
    <property type="entry name" value="Protein kinase-like (PK-like)"/>
    <property type="match status" value="1"/>
</dbReference>
<dbReference type="InterPro" id="IPR011009">
    <property type="entry name" value="Kinase-like_dom_sf"/>
</dbReference>
<evidence type="ECO:0000313" key="16">
    <source>
        <dbReference type="Proteomes" id="UP000597761"/>
    </source>
</evidence>
<feature type="compositionally biased region" description="Pro residues" evidence="11">
    <location>
        <begin position="663"/>
        <end position="672"/>
    </location>
</feature>
<evidence type="ECO:0000256" key="8">
    <source>
        <dbReference type="ARBA" id="ARBA00047899"/>
    </source>
</evidence>
<evidence type="ECO:0000259" key="13">
    <source>
        <dbReference type="PROSITE" id="PS50011"/>
    </source>
</evidence>
<feature type="domain" description="PASTA" evidence="14">
    <location>
        <begin position="441"/>
        <end position="507"/>
    </location>
</feature>
<gene>
    <name evidence="15" type="ORF">GCM10011512_01510</name>
</gene>
<feature type="compositionally biased region" description="Low complexity" evidence="11">
    <location>
        <begin position="673"/>
        <end position="685"/>
    </location>
</feature>
<dbReference type="SMART" id="SM00740">
    <property type="entry name" value="PASTA"/>
    <property type="match status" value="3"/>
</dbReference>
<evidence type="ECO:0000256" key="11">
    <source>
        <dbReference type="SAM" id="MobiDB-lite"/>
    </source>
</evidence>
<dbReference type="InterPro" id="IPR017441">
    <property type="entry name" value="Protein_kinase_ATP_BS"/>
</dbReference>
<feature type="transmembrane region" description="Helical" evidence="12">
    <location>
        <begin position="411"/>
        <end position="431"/>
    </location>
</feature>
<evidence type="ECO:0000256" key="12">
    <source>
        <dbReference type="SAM" id="Phobius"/>
    </source>
</evidence>
<dbReference type="Gene3D" id="1.10.510.10">
    <property type="entry name" value="Transferase(Phosphotransferase) domain 1"/>
    <property type="match status" value="1"/>
</dbReference>
<evidence type="ECO:0000256" key="2">
    <source>
        <dbReference type="ARBA" id="ARBA00022527"/>
    </source>
</evidence>
<dbReference type="PROSITE" id="PS00107">
    <property type="entry name" value="PROTEIN_KINASE_ATP"/>
    <property type="match status" value="1"/>
</dbReference>